<dbReference type="SMART" id="SM01274">
    <property type="entry name" value="malic"/>
    <property type="match status" value="1"/>
</dbReference>
<dbReference type="InterPro" id="IPR037062">
    <property type="entry name" value="Malic_N_dom_sf"/>
</dbReference>
<dbReference type="SUPFAM" id="SSF53223">
    <property type="entry name" value="Aminoacid dehydrogenase-like, N-terminal domain"/>
    <property type="match status" value="1"/>
</dbReference>
<dbReference type="CDD" id="cd05311">
    <property type="entry name" value="NAD_bind_2_malic_enz"/>
    <property type="match status" value="1"/>
</dbReference>
<evidence type="ECO:0000313" key="5">
    <source>
        <dbReference type="Proteomes" id="UP000095237"/>
    </source>
</evidence>
<dbReference type="EMBL" id="LNVX01000244">
    <property type="protein sequence ID" value="OEG71030.1"/>
    <property type="molecule type" value="Genomic_DNA"/>
</dbReference>
<gene>
    <name evidence="4" type="ORF">ATZ36_03230</name>
</gene>
<dbReference type="SUPFAM" id="SSF51735">
    <property type="entry name" value="NAD(P)-binding Rossmann-fold domains"/>
    <property type="match status" value="1"/>
</dbReference>
<accession>A0A1E5IKL9</accession>
<name>A0A1E5IKL9_ENDTX</name>
<dbReference type="Gene3D" id="3.40.50.720">
    <property type="entry name" value="NAD(P)-binding Rossmann-like Domain"/>
    <property type="match status" value="1"/>
</dbReference>
<organism evidence="4 5">
    <name type="scientific">Endomicrobium trichonymphae</name>
    <dbReference type="NCBI Taxonomy" id="1408204"/>
    <lineage>
        <taxon>Bacteria</taxon>
        <taxon>Pseudomonadati</taxon>
        <taxon>Elusimicrobiota</taxon>
        <taxon>Endomicrobiia</taxon>
        <taxon>Endomicrobiales</taxon>
        <taxon>Endomicrobiaceae</taxon>
        <taxon>Candidatus Endomicrobiellum</taxon>
    </lineage>
</organism>
<keyword evidence="5" id="KW-1185">Reference proteome</keyword>
<evidence type="ECO:0000313" key="4">
    <source>
        <dbReference type="EMBL" id="OEG71030.1"/>
    </source>
</evidence>
<proteinExistence type="predicted"/>
<dbReference type="Gene3D" id="3.40.50.10380">
    <property type="entry name" value="Malic enzyme, N-terminal domain"/>
    <property type="match status" value="1"/>
</dbReference>
<protein>
    <submittedName>
        <fullName evidence="4">Malate dehydrogenase</fullName>
    </submittedName>
</protein>
<evidence type="ECO:0000256" key="1">
    <source>
        <dbReference type="ARBA" id="ARBA00023002"/>
    </source>
</evidence>
<dbReference type="InterPro" id="IPR036291">
    <property type="entry name" value="NAD(P)-bd_dom_sf"/>
</dbReference>
<feature type="domain" description="Malic enzyme N-terminal" evidence="3">
    <location>
        <begin position="31"/>
        <end position="164"/>
    </location>
</feature>
<dbReference type="AlphaFoldDB" id="A0A1E5IKL9"/>
<feature type="domain" description="Malic enzyme NAD-binding" evidence="2">
    <location>
        <begin position="176"/>
        <end position="405"/>
    </location>
</feature>
<keyword evidence="1" id="KW-0560">Oxidoreductase</keyword>
<dbReference type="Pfam" id="PF00390">
    <property type="entry name" value="malic"/>
    <property type="match status" value="1"/>
</dbReference>
<dbReference type="PANTHER" id="PTHR43237:SF4">
    <property type="entry name" value="NADP-DEPENDENT MALIC ENZYME"/>
    <property type="match status" value="1"/>
</dbReference>
<evidence type="ECO:0000259" key="2">
    <source>
        <dbReference type="SMART" id="SM00919"/>
    </source>
</evidence>
<dbReference type="GO" id="GO:0004470">
    <property type="term" value="F:malic enzyme activity"/>
    <property type="evidence" value="ECO:0007669"/>
    <property type="project" value="InterPro"/>
</dbReference>
<dbReference type="GO" id="GO:0051287">
    <property type="term" value="F:NAD binding"/>
    <property type="evidence" value="ECO:0007669"/>
    <property type="project" value="InterPro"/>
</dbReference>
<evidence type="ECO:0000259" key="3">
    <source>
        <dbReference type="SMART" id="SM01274"/>
    </source>
</evidence>
<dbReference type="InterPro" id="IPR012302">
    <property type="entry name" value="Malic_NAD-bd"/>
</dbReference>
<dbReference type="SMART" id="SM00919">
    <property type="entry name" value="Malic_M"/>
    <property type="match status" value="1"/>
</dbReference>
<dbReference type="InterPro" id="IPR051674">
    <property type="entry name" value="Malate_Decarboxylase"/>
</dbReference>
<dbReference type="GO" id="GO:0016616">
    <property type="term" value="F:oxidoreductase activity, acting on the CH-OH group of donors, NAD or NADP as acceptor"/>
    <property type="evidence" value="ECO:0007669"/>
    <property type="project" value="InterPro"/>
</dbReference>
<dbReference type="Pfam" id="PF03949">
    <property type="entry name" value="Malic_M"/>
    <property type="match status" value="1"/>
</dbReference>
<dbReference type="InterPro" id="IPR012301">
    <property type="entry name" value="Malic_N_dom"/>
</dbReference>
<dbReference type="InterPro" id="IPR046346">
    <property type="entry name" value="Aminoacid_DH-like_N_sf"/>
</dbReference>
<dbReference type="PANTHER" id="PTHR43237">
    <property type="entry name" value="NADP-DEPENDENT MALIC ENZYME"/>
    <property type="match status" value="1"/>
</dbReference>
<reference evidence="4 5" key="1">
    <citation type="submission" date="2015-11" db="EMBL/GenBank/DDBJ databases">
        <title>Evidence for parallel genomic evolution in an endosymbiosis of termite gut flagellates.</title>
        <authorList>
            <person name="Zheng H."/>
        </authorList>
    </citation>
    <scope>NUCLEOTIDE SEQUENCE [LARGE SCALE GENOMIC DNA]</scope>
    <source>
        <strain evidence="4 5">CET450</strain>
    </source>
</reference>
<dbReference type="InterPro" id="IPR045213">
    <property type="entry name" value="Malic_NAD-bd_bact_type"/>
</dbReference>
<dbReference type="Proteomes" id="UP000095237">
    <property type="component" value="Unassembled WGS sequence"/>
</dbReference>
<sequence>MKKQKKVDVNKLLKTAEEPSKIARKLHPFYRGKIEVVPKCRVKDFNDFAIWYSPGVAAVCTDIYKNPELVYEYTNKWNSVAVVSDGTRVLGLGDIGPEAGMPVMEGKALLYKYLGGVDAYPICLDTKDEKEIIQTVKILQPSFGGVNLEDIEQPKCFPVLNTLRKECRIPVWHDDQQGTALVTLAGFINALKVVGKKIGKVKIAMIGAGAANICISRLLILYGANPANIIMVDLCGTLHKKRVDLKMCPEKWTLAVDTNVNDVRGGIKEAMENADAVIALSSPGPGVIDKKWIEGMAKNPIVFTCANPVPEIWPWEAKEAGAAVVATGRSDFTNQVNNSLGFPGVFRGALDVRASAITDTMCITAATELASCIADNEIRPDKILPTMDDWEIFPKVAAALGVKAIKEKVAGKKLSYDKIFNDAKSIIKRSRAITETMMKSGYIKSAKDKI</sequence>
<comment type="caution">
    <text evidence="4">The sequence shown here is derived from an EMBL/GenBank/DDBJ whole genome shotgun (WGS) entry which is preliminary data.</text>
</comment>